<proteinExistence type="inferred from homology"/>
<feature type="domain" description="Guanylate kinase/L-type calcium channel beta subunit" evidence="7">
    <location>
        <begin position="2"/>
        <end position="175"/>
    </location>
</feature>
<evidence type="ECO:0000313" key="9">
    <source>
        <dbReference type="Proteomes" id="UP000295050"/>
    </source>
</evidence>
<dbReference type="SMART" id="SM00072">
    <property type="entry name" value="GuKc"/>
    <property type="match status" value="1"/>
</dbReference>
<gene>
    <name evidence="6" type="primary">phnN</name>
    <name evidence="8" type="ORF">EV663_101476</name>
</gene>
<dbReference type="AlphaFoldDB" id="A0A4R2RK85"/>
<dbReference type="Proteomes" id="UP000295050">
    <property type="component" value="Unassembled WGS sequence"/>
</dbReference>
<keyword evidence="5 6" id="KW-0067">ATP-binding</keyword>
<dbReference type="PANTHER" id="PTHR23117">
    <property type="entry name" value="GUANYLATE KINASE-RELATED"/>
    <property type="match status" value="1"/>
</dbReference>
<accession>A0A4R2RK85</accession>
<comment type="caution">
    <text evidence="8">The sequence shown here is derived from an EMBL/GenBank/DDBJ whole genome shotgun (WGS) entry which is preliminary data.</text>
</comment>
<dbReference type="GO" id="GO:0006015">
    <property type="term" value="P:5-phosphoribose 1-diphosphate biosynthetic process"/>
    <property type="evidence" value="ECO:0007669"/>
    <property type="project" value="UniProtKB-UniRule"/>
</dbReference>
<sequence>MAGRLFAVVGPSGAGKDTLMEAVHARRPDLRLVRRVITRAVEAGGECFEPVSEAVFFQRLAAGDFALHWRAHGLFYGIPARIDDWLARGEDVVFNGSRAVLGAAAARYPELRVVHVTARPETLARRLKGRGRESAADIAARLTRADYALPEGLCIVEIANDGALAQAVEAFAAAFQPDRV</sequence>
<dbReference type="GO" id="GO:0019634">
    <property type="term" value="P:organic phosphonate metabolic process"/>
    <property type="evidence" value="ECO:0007669"/>
    <property type="project" value="UniProtKB-UniRule"/>
</dbReference>
<dbReference type="Gene3D" id="3.40.50.300">
    <property type="entry name" value="P-loop containing nucleotide triphosphate hydrolases"/>
    <property type="match status" value="1"/>
</dbReference>
<dbReference type="NCBIfam" id="TIGR02322">
    <property type="entry name" value="phosphon_PhnN"/>
    <property type="match status" value="1"/>
</dbReference>
<dbReference type="PANTHER" id="PTHR23117:SF8">
    <property type="entry name" value="RIBOSE 1,5-BISPHOSPHATE PHOSPHOKINASE PHNN"/>
    <property type="match status" value="1"/>
</dbReference>
<feature type="binding site" evidence="6">
    <location>
        <begin position="10"/>
        <end position="17"/>
    </location>
    <ligand>
        <name>ATP</name>
        <dbReference type="ChEBI" id="CHEBI:30616"/>
    </ligand>
</feature>
<evidence type="ECO:0000259" key="7">
    <source>
        <dbReference type="SMART" id="SM00072"/>
    </source>
</evidence>
<keyword evidence="8" id="KW-0418">Kinase</keyword>
<evidence type="ECO:0000313" key="8">
    <source>
        <dbReference type="EMBL" id="TCP63208.1"/>
    </source>
</evidence>
<comment type="pathway">
    <text evidence="2 6">Metabolic intermediate biosynthesis; 5-phospho-alpha-D-ribose 1-diphosphate biosynthesis; 5-phospho-alpha-D-ribose 1-diphosphate from D-ribose 5-phosphate (route II): step 3/3.</text>
</comment>
<evidence type="ECO:0000256" key="4">
    <source>
        <dbReference type="ARBA" id="ARBA00022741"/>
    </source>
</evidence>
<dbReference type="GO" id="GO:0033863">
    <property type="term" value="F:ribose 1,5-bisphosphate phosphokinase activity"/>
    <property type="evidence" value="ECO:0007669"/>
    <property type="project" value="UniProtKB-UniRule"/>
</dbReference>
<evidence type="ECO:0000256" key="2">
    <source>
        <dbReference type="ARBA" id="ARBA00005069"/>
    </source>
</evidence>
<dbReference type="UniPathway" id="UPA00087">
    <property type="reaction ID" value="UER00175"/>
</dbReference>
<dbReference type="EMBL" id="SLXU01000001">
    <property type="protein sequence ID" value="TCP63208.1"/>
    <property type="molecule type" value="Genomic_DNA"/>
</dbReference>
<dbReference type="InterPro" id="IPR012699">
    <property type="entry name" value="PhnN"/>
</dbReference>
<dbReference type="Pfam" id="PF13238">
    <property type="entry name" value="AAA_18"/>
    <property type="match status" value="1"/>
</dbReference>
<name>A0A4R2RK85_9RHOB</name>
<dbReference type="HAMAP" id="MF_00836">
    <property type="entry name" value="PhnN"/>
    <property type="match status" value="1"/>
</dbReference>
<comment type="catalytic activity">
    <reaction evidence="1 6">
        <text>alpha-D-ribose 1,5-bisphosphate + ATP = 5-phospho-alpha-D-ribose 1-diphosphate + ADP</text>
        <dbReference type="Rhea" id="RHEA:20109"/>
        <dbReference type="ChEBI" id="CHEBI:30616"/>
        <dbReference type="ChEBI" id="CHEBI:58017"/>
        <dbReference type="ChEBI" id="CHEBI:68688"/>
        <dbReference type="ChEBI" id="CHEBI:456216"/>
        <dbReference type="EC" id="2.7.4.23"/>
    </reaction>
</comment>
<keyword evidence="3 6" id="KW-0808">Transferase</keyword>
<dbReference type="InterPro" id="IPR008145">
    <property type="entry name" value="GK/Ca_channel_bsu"/>
</dbReference>
<dbReference type="EC" id="2.7.4.23" evidence="6"/>
<organism evidence="8 9">
    <name type="scientific">Rhodovulum bhavnagarense</name>
    <dbReference type="NCBI Taxonomy" id="992286"/>
    <lineage>
        <taxon>Bacteria</taxon>
        <taxon>Pseudomonadati</taxon>
        <taxon>Pseudomonadota</taxon>
        <taxon>Alphaproteobacteria</taxon>
        <taxon>Rhodobacterales</taxon>
        <taxon>Paracoccaceae</taxon>
        <taxon>Rhodovulum</taxon>
    </lineage>
</organism>
<dbReference type="GO" id="GO:0005524">
    <property type="term" value="F:ATP binding"/>
    <property type="evidence" value="ECO:0007669"/>
    <property type="project" value="UniProtKB-KW"/>
</dbReference>
<keyword evidence="4 6" id="KW-0547">Nucleotide-binding</keyword>
<evidence type="ECO:0000256" key="6">
    <source>
        <dbReference type="HAMAP-Rule" id="MF_00836"/>
    </source>
</evidence>
<keyword evidence="9" id="KW-1185">Reference proteome</keyword>
<protein>
    <recommendedName>
        <fullName evidence="6">Ribose 1,5-bisphosphate phosphokinase PhnN</fullName>
        <ecNumber evidence="6">2.7.4.23</ecNumber>
    </recommendedName>
    <alternativeName>
        <fullName evidence="6">Ribose 1,5-bisphosphokinase</fullName>
    </alternativeName>
</protein>
<dbReference type="SUPFAM" id="SSF52540">
    <property type="entry name" value="P-loop containing nucleoside triphosphate hydrolases"/>
    <property type="match status" value="1"/>
</dbReference>
<dbReference type="RefSeq" id="WP_132950141.1">
    <property type="nucleotide sequence ID" value="NZ_SLXU01000001.1"/>
</dbReference>
<evidence type="ECO:0000256" key="5">
    <source>
        <dbReference type="ARBA" id="ARBA00022840"/>
    </source>
</evidence>
<evidence type="ECO:0000256" key="1">
    <source>
        <dbReference type="ARBA" id="ARBA00000373"/>
    </source>
</evidence>
<reference evidence="8 9" key="1">
    <citation type="submission" date="2019-03" db="EMBL/GenBank/DDBJ databases">
        <title>Genomic Encyclopedia of Type Strains, Phase IV (KMG-IV): sequencing the most valuable type-strain genomes for metagenomic binning, comparative biology and taxonomic classification.</title>
        <authorList>
            <person name="Goeker M."/>
        </authorList>
    </citation>
    <scope>NUCLEOTIDE SEQUENCE [LARGE SCALE GENOMIC DNA]</scope>
    <source>
        <strain evidence="8 9">DSM 24766</strain>
    </source>
</reference>
<dbReference type="InterPro" id="IPR027417">
    <property type="entry name" value="P-loop_NTPase"/>
</dbReference>
<evidence type="ECO:0000256" key="3">
    <source>
        <dbReference type="ARBA" id="ARBA00022679"/>
    </source>
</evidence>
<dbReference type="OrthoDB" id="341217at2"/>
<comment type="similarity">
    <text evidence="6">Belongs to the ribose 1,5-bisphosphokinase family.</text>
</comment>
<comment type="function">
    <text evidence="6">Catalyzes the phosphorylation of ribose 1,5-bisphosphate to 5-phospho-D-ribosyl alpha-1-diphosphate (PRPP).</text>
</comment>
<dbReference type="GO" id="GO:0005829">
    <property type="term" value="C:cytosol"/>
    <property type="evidence" value="ECO:0007669"/>
    <property type="project" value="TreeGrafter"/>
</dbReference>